<organism evidence="7 8">
    <name type="scientific">Methanothermobacter tenebrarum</name>
    <dbReference type="NCBI Taxonomy" id="680118"/>
    <lineage>
        <taxon>Archaea</taxon>
        <taxon>Methanobacteriati</taxon>
        <taxon>Methanobacteriota</taxon>
        <taxon>Methanomada group</taxon>
        <taxon>Methanobacteria</taxon>
        <taxon>Methanobacteriales</taxon>
        <taxon>Methanobacteriaceae</taxon>
        <taxon>Methanothermobacter</taxon>
    </lineage>
</organism>
<dbReference type="AlphaFoldDB" id="A0A328P9L2"/>
<evidence type="ECO:0000256" key="4">
    <source>
        <dbReference type="ARBA" id="ARBA00022989"/>
    </source>
</evidence>
<name>A0A328P9L2_9EURY</name>
<evidence type="ECO:0000313" key="7">
    <source>
        <dbReference type="EMBL" id="RAO79288.1"/>
    </source>
</evidence>
<comment type="caution">
    <text evidence="7">The sequence shown here is derived from an EMBL/GenBank/DDBJ whole genome shotgun (WGS) entry which is preliminary data.</text>
</comment>
<evidence type="ECO:0000256" key="5">
    <source>
        <dbReference type="ARBA" id="ARBA00023136"/>
    </source>
</evidence>
<keyword evidence="3 6" id="KW-0812">Transmembrane</keyword>
<dbReference type="OrthoDB" id="75899at2157"/>
<dbReference type="Pfam" id="PF02472">
    <property type="entry name" value="ExbD"/>
    <property type="match status" value="1"/>
</dbReference>
<dbReference type="EMBL" id="QLOE01000003">
    <property type="protein sequence ID" value="RAO79288.1"/>
    <property type="molecule type" value="Genomic_DNA"/>
</dbReference>
<evidence type="ECO:0000256" key="3">
    <source>
        <dbReference type="ARBA" id="ARBA00022692"/>
    </source>
</evidence>
<dbReference type="GO" id="GO:0005886">
    <property type="term" value="C:plasma membrane"/>
    <property type="evidence" value="ECO:0007669"/>
    <property type="project" value="UniProtKB-SubCell"/>
</dbReference>
<keyword evidence="2" id="KW-1003">Cell membrane</keyword>
<feature type="transmembrane region" description="Helical" evidence="6">
    <location>
        <begin position="21"/>
        <end position="41"/>
    </location>
</feature>
<dbReference type="GO" id="GO:0022857">
    <property type="term" value="F:transmembrane transporter activity"/>
    <property type="evidence" value="ECO:0007669"/>
    <property type="project" value="InterPro"/>
</dbReference>
<dbReference type="RefSeq" id="WP_112093577.1">
    <property type="nucleotide sequence ID" value="NZ_QLOE01000003.1"/>
</dbReference>
<evidence type="ECO:0000256" key="1">
    <source>
        <dbReference type="ARBA" id="ARBA00004162"/>
    </source>
</evidence>
<accession>A0A328P9L2</accession>
<dbReference type="Proteomes" id="UP000249782">
    <property type="component" value="Unassembled WGS sequence"/>
</dbReference>
<keyword evidence="4 6" id="KW-1133">Transmembrane helix</keyword>
<sequence>MPIDVERYKRKIKKANPRFNLVPFIDILFTLLIFLVVTSSFQGINEGASSSGKPEPGESLGPSEYYLIPVAGLKKVIVNGVDKSEYIRNSAIAVHTRVLDEGEITIRPREGLIIIQTPPGFPLDKAVKSPA</sequence>
<comment type="subcellular location">
    <subcellularLocation>
        <location evidence="1">Cell membrane</location>
        <topology evidence="1">Single-pass membrane protein</topology>
    </subcellularLocation>
</comment>
<protein>
    <submittedName>
        <fullName evidence="7">Biopolymer transporter ExbD</fullName>
    </submittedName>
</protein>
<keyword evidence="5 6" id="KW-0472">Membrane</keyword>
<evidence type="ECO:0000313" key="8">
    <source>
        <dbReference type="Proteomes" id="UP000249782"/>
    </source>
</evidence>
<reference evidence="7 8" key="1">
    <citation type="submission" date="2018-06" db="EMBL/GenBank/DDBJ databases">
        <title>Draft genome sequence of hyperthermophilic methanogen Methanothermobacter tenebrarum sp. MCM-B 1447.</title>
        <authorList>
            <person name="Pore S.D."/>
            <person name="Dagar S."/>
            <person name="Dhakephalkar P.K."/>
        </authorList>
    </citation>
    <scope>NUCLEOTIDE SEQUENCE [LARGE SCALE GENOMIC DNA]</scope>
    <source>
        <strain evidence="7 8">MCM B 1447</strain>
    </source>
</reference>
<evidence type="ECO:0000256" key="2">
    <source>
        <dbReference type="ARBA" id="ARBA00022475"/>
    </source>
</evidence>
<dbReference type="InterPro" id="IPR003400">
    <property type="entry name" value="ExbD"/>
</dbReference>
<evidence type="ECO:0000256" key="6">
    <source>
        <dbReference type="SAM" id="Phobius"/>
    </source>
</evidence>
<keyword evidence="8" id="KW-1185">Reference proteome</keyword>
<proteinExistence type="predicted"/>
<gene>
    <name evidence="7" type="ORF">DPC56_02945</name>
</gene>